<name>A0ABN6EXY8_9BACT</name>
<organism evidence="1 2">
    <name type="scientific">Pseudodesulfovibrio sediminis</name>
    <dbReference type="NCBI Taxonomy" id="2810563"/>
    <lineage>
        <taxon>Bacteria</taxon>
        <taxon>Pseudomonadati</taxon>
        <taxon>Thermodesulfobacteriota</taxon>
        <taxon>Desulfovibrionia</taxon>
        <taxon>Desulfovibrionales</taxon>
        <taxon>Desulfovibrionaceae</taxon>
    </lineage>
</organism>
<dbReference type="Proteomes" id="UP001053296">
    <property type="component" value="Chromosome"/>
</dbReference>
<evidence type="ECO:0000313" key="1">
    <source>
        <dbReference type="EMBL" id="BCS90055.1"/>
    </source>
</evidence>
<accession>A0ABN6EXY8</accession>
<reference evidence="1" key="1">
    <citation type="journal article" date="2022" name="Arch. Microbiol.">
        <title>Pseudodesulfovibrio sediminis sp. nov., a mesophilic and neutrophilic sulfate-reducing bacterium isolated from sediment of a brackish lake.</title>
        <authorList>
            <person name="Takahashi A."/>
            <person name="Kojima H."/>
            <person name="Watanabe M."/>
            <person name="Fukui M."/>
        </authorList>
    </citation>
    <scope>NUCLEOTIDE SEQUENCE</scope>
    <source>
        <strain evidence="1">SF6</strain>
    </source>
</reference>
<sequence>MIQSIGYDMVATPVQSLKNTTQAPATQAQSGTTGDTVTISSEAMAVSKTAANLSARGLDSLPALLTAQELDELSEDVQSRITALFLENDISTDPPVELTVDEQGALRVKGEHPNKDKIEQLLANEKELSNDFRQVAATTEIHEAGARHIEFMKAYEQDPEAALIRFSYLFDGRPDGEPFSMVIGAKTKA</sequence>
<dbReference type="EMBL" id="AP024485">
    <property type="protein sequence ID" value="BCS90055.1"/>
    <property type="molecule type" value="Genomic_DNA"/>
</dbReference>
<keyword evidence="2" id="KW-1185">Reference proteome</keyword>
<evidence type="ECO:0000313" key="2">
    <source>
        <dbReference type="Proteomes" id="UP001053296"/>
    </source>
</evidence>
<gene>
    <name evidence="1" type="ORF">PSDVSF_32970</name>
</gene>
<proteinExistence type="predicted"/>
<dbReference type="RefSeq" id="WP_229591997.1">
    <property type="nucleotide sequence ID" value="NZ_AP024485.1"/>
</dbReference>
<protein>
    <submittedName>
        <fullName evidence="1">Uncharacterized protein</fullName>
    </submittedName>
</protein>